<gene>
    <name evidence="1" type="ORF">RMCC_2621</name>
</gene>
<proteinExistence type="predicted"/>
<dbReference type="OrthoDB" id="9902729at2"/>
<evidence type="ECO:0000313" key="2">
    <source>
        <dbReference type="Proteomes" id="UP000069443"/>
    </source>
</evidence>
<comment type="caution">
    <text evidence="1">The sequence shown here is derived from an EMBL/GenBank/DDBJ whole genome shotgun (WGS) entry which is preliminary data.</text>
</comment>
<reference evidence="2" key="1">
    <citation type="journal article" date="2016" name="Genome Announc.">
        <title>Draft Genome Sequences of Five Rapidly Growing Mycobacterium Species, M. thermoresistibile, M. fortuitum subsp. acetamidolyticum, M. canariasense, M. brisbanense, and M. novocastrense.</title>
        <authorList>
            <person name="Katahira K."/>
            <person name="Ogura Y."/>
            <person name="Gotoh Y."/>
            <person name="Hayashi T."/>
        </authorList>
    </citation>
    <scope>NUCLEOTIDE SEQUENCE [LARGE SCALE GENOMIC DNA]</scope>
    <source>
        <strain evidence="2">JCM15298</strain>
    </source>
</reference>
<protein>
    <submittedName>
        <fullName evidence="1">Uncharacterized protein</fullName>
    </submittedName>
</protein>
<dbReference type="Proteomes" id="UP000069443">
    <property type="component" value="Unassembled WGS sequence"/>
</dbReference>
<accession>A0A117IA24</accession>
<dbReference type="EMBL" id="BCSY01000042">
    <property type="protein sequence ID" value="GAS95655.1"/>
    <property type="molecule type" value="Genomic_DNA"/>
</dbReference>
<sequence length="96" mass="9775">MSVQQALEELTAVQARYVRFGACDTEPRGVVAELLESVRRGDVPAVPTTAAGWQLFSEMAGSETAAAALHAAGAALVEAAKSDAAGLARYLASGGL</sequence>
<name>A0A117IA24_MYCCR</name>
<keyword evidence="2" id="KW-1185">Reference proteome</keyword>
<dbReference type="AlphaFoldDB" id="A0A117IA24"/>
<organism evidence="1 2">
    <name type="scientific">Mycolicibacterium canariasense</name>
    <name type="common">Mycobacterium canariasense</name>
    <dbReference type="NCBI Taxonomy" id="228230"/>
    <lineage>
        <taxon>Bacteria</taxon>
        <taxon>Bacillati</taxon>
        <taxon>Actinomycetota</taxon>
        <taxon>Actinomycetes</taxon>
        <taxon>Mycobacteriales</taxon>
        <taxon>Mycobacteriaceae</taxon>
        <taxon>Mycolicibacterium</taxon>
    </lineage>
</organism>
<evidence type="ECO:0000313" key="1">
    <source>
        <dbReference type="EMBL" id="GAS95655.1"/>
    </source>
</evidence>
<reference evidence="2" key="2">
    <citation type="submission" date="2016-02" db="EMBL/GenBank/DDBJ databases">
        <title>Draft genome sequence of five rapidly growing Mycobacterium species.</title>
        <authorList>
            <person name="Katahira K."/>
            <person name="Gotou Y."/>
            <person name="Iida K."/>
            <person name="Ogura Y."/>
            <person name="Hayashi T."/>
        </authorList>
    </citation>
    <scope>NUCLEOTIDE SEQUENCE [LARGE SCALE GENOMIC DNA]</scope>
    <source>
        <strain evidence="2">JCM15298</strain>
    </source>
</reference>
<dbReference type="RefSeq" id="WP_051579172.1">
    <property type="nucleotide sequence ID" value="NZ_BCSY01000042.1"/>
</dbReference>